<dbReference type="PANTHER" id="PTHR45664:SF11">
    <property type="entry name" value="HOMEOBOX PROTEIN HOX-B3"/>
    <property type="match status" value="1"/>
</dbReference>
<comment type="function">
    <text evidence="1">Sequence-specific transcription factor which is part of a developmental regulatory system that provides cells with specific positional identities on the anterior-posterior axis.</text>
</comment>
<dbReference type="PRINTS" id="PR00024">
    <property type="entry name" value="HOMEOBOX"/>
</dbReference>
<evidence type="ECO:0000313" key="14">
    <source>
        <dbReference type="Proteomes" id="UP000694565"/>
    </source>
</evidence>
<dbReference type="AlphaFoldDB" id="A0A8C2XHX9"/>
<keyword evidence="6 10" id="KW-0238">DNA-binding</keyword>
<feature type="domain" description="Homeobox" evidence="12">
    <location>
        <begin position="54"/>
        <end position="111"/>
    </location>
</feature>
<evidence type="ECO:0000259" key="12">
    <source>
        <dbReference type="PROSITE" id="PS50071"/>
    </source>
</evidence>
<dbReference type="Ensembl" id="ENSCLMT00005020058.1">
    <property type="protein sequence ID" value="ENSCLMP00005019039.1"/>
    <property type="gene ID" value="ENSCLMG00005009589.1"/>
</dbReference>
<evidence type="ECO:0000256" key="7">
    <source>
        <dbReference type="ARBA" id="ARBA00023155"/>
    </source>
</evidence>
<evidence type="ECO:0000256" key="4">
    <source>
        <dbReference type="ARBA" id="ARBA00022473"/>
    </source>
</evidence>
<evidence type="ECO:0000256" key="9">
    <source>
        <dbReference type="ARBA" id="ARBA00023242"/>
    </source>
</evidence>
<keyword evidence="9 10" id="KW-0539">Nucleus</keyword>
<dbReference type="GO" id="GO:0000981">
    <property type="term" value="F:DNA-binding transcription factor activity, RNA polymerase II-specific"/>
    <property type="evidence" value="ECO:0007669"/>
    <property type="project" value="TreeGrafter"/>
</dbReference>
<sequence>DRSASVRIAVINVAYLLEMLHLLLTPSLLYVLPPASVSGGVVADLSARGRLCVRSERTAFTKGQLLELEKEFHFSPYLRRPQRLEMGAGLQLTDRQVKIWFQNRRMRYKKERRHGKVAGSSQGSPYNPSLSLSSCADQLRFQGECVVRTSSSELRFTDYAPMSSSLFGSHSDASSGQCNHPADLPHLSCILPSVANGPPPSYKAVLPALQPQALNPVGNMTRSLAFSFPALVFSIAKL</sequence>
<comment type="similarity">
    <text evidence="3">Belongs to the Antp homeobox family.</text>
</comment>
<dbReference type="PANTHER" id="PTHR45664">
    <property type="entry name" value="PROTEIN ZERKNUELLT 1-RELATED"/>
    <property type="match status" value="1"/>
</dbReference>
<evidence type="ECO:0000256" key="2">
    <source>
        <dbReference type="ARBA" id="ARBA00004123"/>
    </source>
</evidence>
<dbReference type="InterPro" id="IPR009057">
    <property type="entry name" value="Homeodomain-like_sf"/>
</dbReference>
<feature type="DNA-binding region" description="Homeobox" evidence="10">
    <location>
        <begin position="56"/>
        <end position="112"/>
    </location>
</feature>
<keyword evidence="7 10" id="KW-0371">Homeobox</keyword>
<reference evidence="13" key="2">
    <citation type="submission" date="2025-09" db="UniProtKB">
        <authorList>
            <consortium name="Ensembl"/>
        </authorList>
    </citation>
    <scope>IDENTIFICATION</scope>
</reference>
<dbReference type="Pfam" id="PF00046">
    <property type="entry name" value="Homeodomain"/>
    <property type="match status" value="1"/>
</dbReference>
<comment type="subcellular location">
    <subcellularLocation>
        <location evidence="2 10 11">Nucleus</location>
    </subcellularLocation>
</comment>
<evidence type="ECO:0000256" key="10">
    <source>
        <dbReference type="PROSITE-ProRule" id="PRU00108"/>
    </source>
</evidence>
<reference evidence="13" key="1">
    <citation type="submission" date="2025-08" db="UniProtKB">
        <authorList>
            <consortium name="Ensembl"/>
        </authorList>
    </citation>
    <scope>IDENTIFICATION</scope>
</reference>
<evidence type="ECO:0000256" key="5">
    <source>
        <dbReference type="ARBA" id="ARBA00023015"/>
    </source>
</evidence>
<keyword evidence="8" id="KW-0804">Transcription</keyword>
<dbReference type="SMART" id="SM00389">
    <property type="entry name" value="HOX"/>
    <property type="match status" value="1"/>
</dbReference>
<evidence type="ECO:0000256" key="8">
    <source>
        <dbReference type="ARBA" id="ARBA00023163"/>
    </source>
</evidence>
<dbReference type="GO" id="GO:0048704">
    <property type="term" value="P:embryonic skeletal system morphogenesis"/>
    <property type="evidence" value="ECO:0007669"/>
    <property type="project" value="TreeGrafter"/>
</dbReference>
<dbReference type="PROSITE" id="PS50071">
    <property type="entry name" value="HOMEOBOX_2"/>
    <property type="match status" value="1"/>
</dbReference>
<evidence type="ECO:0000256" key="3">
    <source>
        <dbReference type="ARBA" id="ARBA00009107"/>
    </source>
</evidence>
<dbReference type="GO" id="GO:0009952">
    <property type="term" value="P:anterior/posterior pattern specification"/>
    <property type="evidence" value="ECO:0007669"/>
    <property type="project" value="TreeGrafter"/>
</dbReference>
<dbReference type="Gene3D" id="1.10.10.60">
    <property type="entry name" value="Homeodomain-like"/>
    <property type="match status" value="1"/>
</dbReference>
<keyword evidence="14" id="KW-1185">Reference proteome</keyword>
<protein>
    <recommendedName>
        <fullName evidence="12">Homeobox domain-containing protein</fullName>
    </recommendedName>
</protein>
<evidence type="ECO:0000256" key="1">
    <source>
        <dbReference type="ARBA" id="ARBA00003263"/>
    </source>
</evidence>
<dbReference type="SUPFAM" id="SSF46689">
    <property type="entry name" value="Homeodomain-like"/>
    <property type="match status" value="1"/>
</dbReference>
<proteinExistence type="inferred from homology"/>
<dbReference type="InterPro" id="IPR001356">
    <property type="entry name" value="HD"/>
</dbReference>
<evidence type="ECO:0000313" key="13">
    <source>
        <dbReference type="Ensembl" id="ENSCLMP00005019039.1"/>
    </source>
</evidence>
<dbReference type="CDD" id="cd00086">
    <property type="entry name" value="homeodomain"/>
    <property type="match status" value="1"/>
</dbReference>
<dbReference type="GO" id="GO:0000978">
    <property type="term" value="F:RNA polymerase II cis-regulatory region sequence-specific DNA binding"/>
    <property type="evidence" value="ECO:0007669"/>
    <property type="project" value="TreeGrafter"/>
</dbReference>
<dbReference type="Proteomes" id="UP000694565">
    <property type="component" value="Unplaced"/>
</dbReference>
<keyword evidence="5" id="KW-0805">Transcription regulation</keyword>
<evidence type="ECO:0000256" key="11">
    <source>
        <dbReference type="RuleBase" id="RU000682"/>
    </source>
</evidence>
<organism evidence="13 14">
    <name type="scientific">Cyclopterus lumpus</name>
    <name type="common">Lumpsucker</name>
    <dbReference type="NCBI Taxonomy" id="8103"/>
    <lineage>
        <taxon>Eukaryota</taxon>
        <taxon>Metazoa</taxon>
        <taxon>Chordata</taxon>
        <taxon>Craniata</taxon>
        <taxon>Vertebrata</taxon>
        <taxon>Euteleostomi</taxon>
        <taxon>Actinopterygii</taxon>
        <taxon>Neopterygii</taxon>
        <taxon>Teleostei</taxon>
        <taxon>Neoteleostei</taxon>
        <taxon>Acanthomorphata</taxon>
        <taxon>Eupercaria</taxon>
        <taxon>Perciformes</taxon>
        <taxon>Cottioidei</taxon>
        <taxon>Cottales</taxon>
        <taxon>Cyclopteridae</taxon>
        <taxon>Cyclopterus</taxon>
    </lineage>
</organism>
<accession>A0A8C2XHX9</accession>
<dbReference type="GO" id="GO:0005634">
    <property type="term" value="C:nucleus"/>
    <property type="evidence" value="ECO:0007669"/>
    <property type="project" value="UniProtKB-SubCell"/>
</dbReference>
<name>A0A8C2XHX9_CYCLU</name>
<dbReference type="GeneTree" id="ENSGT00940000168241"/>
<keyword evidence="4" id="KW-0217">Developmental protein</keyword>
<evidence type="ECO:0000256" key="6">
    <source>
        <dbReference type="ARBA" id="ARBA00023125"/>
    </source>
</evidence>
<dbReference type="InterPro" id="IPR020479">
    <property type="entry name" value="HD_metazoa"/>
</dbReference>